<dbReference type="InterPro" id="IPR029058">
    <property type="entry name" value="AB_hydrolase_fold"/>
</dbReference>
<dbReference type="SUPFAM" id="SSF53474">
    <property type="entry name" value="alpha/beta-Hydrolases"/>
    <property type="match status" value="1"/>
</dbReference>
<dbReference type="Pfam" id="PF00756">
    <property type="entry name" value="Esterase"/>
    <property type="match status" value="1"/>
</dbReference>
<comment type="caution">
    <text evidence="1">The sequence shown here is derived from an EMBL/GenBank/DDBJ whole genome shotgun (WGS) entry which is preliminary data.</text>
</comment>
<dbReference type="Gene3D" id="3.40.50.1820">
    <property type="entry name" value="alpha/beta hydrolase"/>
    <property type="match status" value="1"/>
</dbReference>
<dbReference type="BioCyc" id="ECAT999415-HMP:GTTI-227-MONOMER"/>
<protein>
    <recommendedName>
        <fullName evidence="3">Esterase</fullName>
    </recommendedName>
</protein>
<dbReference type="EMBL" id="AGEJ01000005">
    <property type="protein sequence ID" value="EMD17431.1"/>
    <property type="molecule type" value="Genomic_DNA"/>
</dbReference>
<dbReference type="PANTHER" id="PTHR48098:SF3">
    <property type="entry name" value="IRON(III) ENTEROBACTIN ESTERASE"/>
    <property type="match status" value="1"/>
</dbReference>
<organism evidence="1 2">
    <name type="scientific">Eggerthia catenaformis OT 569 = DSM 20559</name>
    <dbReference type="NCBI Taxonomy" id="999415"/>
    <lineage>
        <taxon>Bacteria</taxon>
        <taxon>Bacillati</taxon>
        <taxon>Bacillota</taxon>
        <taxon>Erysipelotrichia</taxon>
        <taxon>Erysipelotrichales</taxon>
        <taxon>Coprobacillaceae</taxon>
        <taxon>Eggerthia</taxon>
    </lineage>
</organism>
<proteinExistence type="predicted"/>
<evidence type="ECO:0000313" key="2">
    <source>
        <dbReference type="Proteomes" id="UP000011758"/>
    </source>
</evidence>
<sequence>MQVEYFKEYSKCLERDMEFKVYGTGGQPILVFPSQDGRFYDFENNGMIKTVAHLIDAGRVQLFCCDSIDKEGWSEGHGYDYGHRTYMIEQYYYYIVDEFVPRIFEINARFEGKADGIWTTGCSMGASHAANFLFRRPDIFKGCIALSGYYDSDLFFHDFHNDITYRNSPIEYIDGMSEDHPYVDMYRRCRIVLCCGQGAWENDMIRSTSRMKQLLEAKNIPAWIDFWGYDVAHDWPWWRVQFPYFLERVV</sequence>
<dbReference type="OrthoDB" id="9775130at2"/>
<dbReference type="InterPro" id="IPR050583">
    <property type="entry name" value="Mycobacterial_A85_antigen"/>
</dbReference>
<dbReference type="InterPro" id="IPR000801">
    <property type="entry name" value="Esterase-like"/>
</dbReference>
<dbReference type="PANTHER" id="PTHR48098">
    <property type="entry name" value="ENTEROCHELIN ESTERASE-RELATED"/>
    <property type="match status" value="1"/>
</dbReference>
<dbReference type="RefSeq" id="WP_004801233.1">
    <property type="nucleotide sequence ID" value="NZ_KB446646.1"/>
</dbReference>
<reference evidence="1 2" key="1">
    <citation type="submission" date="2013-02" db="EMBL/GenBank/DDBJ databases">
        <title>The Genome Sequence of Lactobacillus catenaformis F0143.</title>
        <authorList>
            <consortium name="The Broad Institute Genome Sequencing Platform"/>
            <person name="Earl A."/>
            <person name="Ward D."/>
            <person name="Feldgarden M."/>
            <person name="Gevers D."/>
            <person name="Izard J."/>
            <person name="Blanton J.M."/>
            <person name="Mathney J."/>
            <person name="Dewhirst F.E."/>
            <person name="Young S.K."/>
            <person name="Zeng Q."/>
            <person name="Gargeya S."/>
            <person name="Fitzgerald M."/>
            <person name="Haas B."/>
            <person name="Abouelleil A."/>
            <person name="Alvarado L."/>
            <person name="Arachchi H.M."/>
            <person name="Berlin A."/>
            <person name="Chapman S.B."/>
            <person name="Gearin G."/>
            <person name="Goldberg J."/>
            <person name="Griggs A."/>
            <person name="Gujja S."/>
            <person name="Hansen M."/>
            <person name="Heiman D."/>
            <person name="Howarth C."/>
            <person name="Larimer J."/>
            <person name="Lui A."/>
            <person name="MacDonald P.J.P."/>
            <person name="McCowen C."/>
            <person name="Montmayeur A."/>
            <person name="Murphy C."/>
            <person name="Neiman D."/>
            <person name="Pearson M."/>
            <person name="Priest M."/>
            <person name="Roberts A."/>
            <person name="Saif S."/>
            <person name="Shea T."/>
            <person name="Sisk P."/>
            <person name="Stolte C."/>
            <person name="Sykes S."/>
            <person name="Wortman J."/>
            <person name="Nusbaum C."/>
            <person name="Birren B."/>
        </authorList>
    </citation>
    <scope>NUCLEOTIDE SEQUENCE [LARGE SCALE GENOMIC DNA]</scope>
    <source>
        <strain evidence="1 2">OT 569</strain>
    </source>
</reference>
<accession>M2Q5D8</accession>
<evidence type="ECO:0008006" key="3">
    <source>
        <dbReference type="Google" id="ProtNLM"/>
    </source>
</evidence>
<dbReference type="Proteomes" id="UP000011758">
    <property type="component" value="Unassembled WGS sequence"/>
</dbReference>
<dbReference type="AlphaFoldDB" id="M2Q5D8"/>
<evidence type="ECO:0000313" key="1">
    <source>
        <dbReference type="EMBL" id="EMD17431.1"/>
    </source>
</evidence>
<dbReference type="PATRIC" id="fig|999415.3.peg.218"/>
<keyword evidence="2" id="KW-1185">Reference proteome</keyword>
<name>M2Q5D8_9FIRM</name>
<dbReference type="eggNOG" id="COG4947">
    <property type="taxonomic scope" value="Bacteria"/>
</dbReference>
<dbReference type="STRING" id="999415.HMPREF9943_00218"/>
<gene>
    <name evidence="1" type="ORF">HMPREF9943_00218</name>
</gene>